<proteinExistence type="predicted"/>
<dbReference type="OrthoDB" id="1792672at2"/>
<organism evidence="2 3">
    <name type="scientific">Candidatus Methylospira mobilis</name>
    <dbReference type="NCBI Taxonomy" id="1808979"/>
    <lineage>
        <taxon>Bacteria</taxon>
        <taxon>Pseudomonadati</taxon>
        <taxon>Pseudomonadota</taxon>
        <taxon>Gammaproteobacteria</taxon>
        <taxon>Methylococcales</taxon>
        <taxon>Methylococcaceae</taxon>
        <taxon>Candidatus Methylospira</taxon>
    </lineage>
</organism>
<gene>
    <name evidence="2" type="ORF">F6R98_18220</name>
</gene>
<dbReference type="Gene3D" id="3.30.420.190">
    <property type="entry name" value="conserved archaeal protein q6m145"/>
    <property type="match status" value="1"/>
</dbReference>
<reference evidence="2 3" key="1">
    <citation type="submission" date="2019-09" db="EMBL/GenBank/DDBJ databases">
        <title>Ecophysiology of the spiral-shaped methanotroph Methylospira mobilis as revealed by the complete genome sequence.</title>
        <authorList>
            <person name="Oshkin I.Y."/>
            <person name="Dedysh S.N."/>
            <person name="Miroshnikov K."/>
            <person name="Danilova O.V."/>
            <person name="Hakobyan A."/>
            <person name="Liesack W."/>
        </authorList>
    </citation>
    <scope>NUCLEOTIDE SEQUENCE [LARGE SCALE GENOMIC DNA]</scope>
    <source>
        <strain evidence="2 3">Shm1</strain>
    </source>
</reference>
<dbReference type="Pfam" id="PF01968">
    <property type="entry name" value="Hydantoinase_A"/>
    <property type="match status" value="1"/>
</dbReference>
<dbReference type="NCBIfam" id="TIGR03123">
    <property type="entry name" value="one_C_unchar_1"/>
    <property type="match status" value="1"/>
</dbReference>
<dbReference type="InterPro" id="IPR002821">
    <property type="entry name" value="Hydantoinase_A"/>
</dbReference>
<dbReference type="Proteomes" id="UP000325755">
    <property type="component" value="Chromosome"/>
</dbReference>
<sequence length="348" mass="38673">MSIDLIGWDIGGAHVKAVALQGDRVHEVMQRACPLWQGLGQLDQALEEMIQAIKPVKHCRHVFTMSGEMVDLFPDRNTGVTSILRTVAAHCDPDYVCVFAGMQGFLPLPVVQTADLPVIASANWLATARFAAALVSEALLIDVGSTSSDLFLIGNRQLWVRGYTDHERLRYDELVYTGVVRTSLMSFARRVIFEGEWVNVMAEHFASTADVYRLTGELQEYTDQVPAADAGEKTREGSIRRLARLVGQDVAMSDPSSWESLAYHFREKQLQRLTDAAMRQLSRGLTDADMPIIGAGAGRFLVKEVAERVRRPYKDFDELVAMDRRDGEFQIADCAPALAVAFLARQVV</sequence>
<accession>A0A5Q0BL52</accession>
<evidence type="ECO:0000259" key="1">
    <source>
        <dbReference type="Pfam" id="PF01968"/>
    </source>
</evidence>
<feature type="domain" description="Hydantoinase A/oxoprolinase" evidence="1">
    <location>
        <begin position="104"/>
        <end position="309"/>
    </location>
</feature>
<dbReference type="RefSeq" id="WP_153250294.1">
    <property type="nucleotide sequence ID" value="NZ_CP044205.1"/>
</dbReference>
<dbReference type="Gene3D" id="3.30.420.40">
    <property type="match status" value="1"/>
</dbReference>
<dbReference type="GO" id="GO:0016787">
    <property type="term" value="F:hydrolase activity"/>
    <property type="evidence" value="ECO:0007669"/>
    <property type="project" value="InterPro"/>
</dbReference>
<dbReference type="KEGG" id="mmob:F6R98_18220"/>
<dbReference type="EMBL" id="CP044205">
    <property type="protein sequence ID" value="QFY44329.1"/>
    <property type="molecule type" value="Genomic_DNA"/>
</dbReference>
<keyword evidence="3" id="KW-1185">Reference proteome</keyword>
<protein>
    <submittedName>
        <fullName evidence="2">S-layer protein</fullName>
    </submittedName>
</protein>
<dbReference type="InParanoid" id="A0A5Q0BL52"/>
<name>A0A5Q0BL52_9GAMM</name>
<dbReference type="AlphaFoldDB" id="A0A5Q0BL52"/>
<evidence type="ECO:0000313" key="2">
    <source>
        <dbReference type="EMBL" id="QFY44329.1"/>
    </source>
</evidence>
<dbReference type="InterPro" id="IPR002756">
    <property type="entry name" value="MfnF"/>
</dbReference>
<evidence type="ECO:0000313" key="3">
    <source>
        <dbReference type="Proteomes" id="UP000325755"/>
    </source>
</evidence>